<organism evidence="1 2">
    <name type="scientific">Populus alba x Populus x berolinensis</name>
    <dbReference type="NCBI Taxonomy" id="444605"/>
    <lineage>
        <taxon>Eukaryota</taxon>
        <taxon>Viridiplantae</taxon>
        <taxon>Streptophyta</taxon>
        <taxon>Embryophyta</taxon>
        <taxon>Tracheophyta</taxon>
        <taxon>Spermatophyta</taxon>
        <taxon>Magnoliopsida</taxon>
        <taxon>eudicotyledons</taxon>
        <taxon>Gunneridae</taxon>
        <taxon>Pentapetalae</taxon>
        <taxon>rosids</taxon>
        <taxon>fabids</taxon>
        <taxon>Malpighiales</taxon>
        <taxon>Salicaceae</taxon>
        <taxon>Saliceae</taxon>
        <taxon>Populus</taxon>
    </lineage>
</organism>
<reference evidence="1" key="1">
    <citation type="journal article" date="2023" name="Mol. Ecol. Resour.">
        <title>Chromosome-level genome assembly of a triploid poplar Populus alba 'Berolinensis'.</title>
        <authorList>
            <person name="Chen S."/>
            <person name="Yu Y."/>
            <person name="Wang X."/>
            <person name="Wang S."/>
            <person name="Zhang T."/>
            <person name="Zhou Y."/>
            <person name="He R."/>
            <person name="Meng N."/>
            <person name="Wang Y."/>
            <person name="Liu W."/>
            <person name="Liu Z."/>
            <person name="Liu J."/>
            <person name="Guo Q."/>
            <person name="Huang H."/>
            <person name="Sederoff R.R."/>
            <person name="Wang G."/>
            <person name="Qu G."/>
            <person name="Chen S."/>
        </authorList>
    </citation>
    <scope>NUCLEOTIDE SEQUENCE</scope>
    <source>
        <strain evidence="1">SC-2020</strain>
    </source>
</reference>
<dbReference type="Proteomes" id="UP001164929">
    <property type="component" value="Chromosome 6"/>
</dbReference>
<protein>
    <recommendedName>
        <fullName evidence="3">UBN2 domain-containing protein</fullName>
    </recommendedName>
</protein>
<dbReference type="AlphaFoldDB" id="A0AAD6QQU0"/>
<sequence>MTIYLQSIDYGLWLSIISMFTRMTTITNSLDALGKTYTNIDIMSKILRFLPKTWEAKVTTIREAKNHTQLSLEELISSLITHKITMEKQELEEKPKKNLAFKTIHHADSDNDDYEFSTKNLILILYMYESREYGEWLLNSPSLRHMTKDDLFF</sequence>
<evidence type="ECO:0000313" key="1">
    <source>
        <dbReference type="EMBL" id="KAJ6994798.1"/>
    </source>
</evidence>
<dbReference type="Pfam" id="PF14223">
    <property type="entry name" value="Retrotran_gag_2"/>
    <property type="match status" value="1"/>
</dbReference>
<dbReference type="EMBL" id="JAQIZT010000006">
    <property type="protein sequence ID" value="KAJ6994798.1"/>
    <property type="molecule type" value="Genomic_DNA"/>
</dbReference>
<evidence type="ECO:0000313" key="2">
    <source>
        <dbReference type="Proteomes" id="UP001164929"/>
    </source>
</evidence>
<gene>
    <name evidence="1" type="ORF">NC653_017562</name>
</gene>
<name>A0AAD6QQU0_9ROSI</name>
<keyword evidence="2" id="KW-1185">Reference proteome</keyword>
<comment type="caution">
    <text evidence="1">The sequence shown here is derived from an EMBL/GenBank/DDBJ whole genome shotgun (WGS) entry which is preliminary data.</text>
</comment>
<accession>A0AAD6QQU0</accession>
<proteinExistence type="predicted"/>
<evidence type="ECO:0008006" key="3">
    <source>
        <dbReference type="Google" id="ProtNLM"/>
    </source>
</evidence>